<dbReference type="InterPro" id="IPR002558">
    <property type="entry name" value="ILWEQ_dom"/>
</dbReference>
<dbReference type="Gene3D" id="1.25.40.90">
    <property type="match status" value="1"/>
</dbReference>
<feature type="compositionally biased region" description="Polar residues" evidence="6">
    <location>
        <begin position="272"/>
        <end position="303"/>
    </location>
</feature>
<evidence type="ECO:0000313" key="8">
    <source>
        <dbReference type="EMBL" id="SCU96858.1"/>
    </source>
</evidence>
<dbReference type="GO" id="GO:0043325">
    <property type="term" value="F:phosphatidylinositol-3,4-bisphosphate binding"/>
    <property type="evidence" value="ECO:0007669"/>
    <property type="project" value="TreeGrafter"/>
</dbReference>
<dbReference type="GO" id="GO:0034316">
    <property type="term" value="P:negative regulation of Arp2/3 complex-mediated actin nucleation"/>
    <property type="evidence" value="ECO:0007669"/>
    <property type="project" value="EnsemblFungi"/>
</dbReference>
<dbReference type="GO" id="GO:0006897">
    <property type="term" value="P:endocytosis"/>
    <property type="evidence" value="ECO:0007669"/>
    <property type="project" value="EnsemblFungi"/>
</dbReference>
<keyword evidence="9" id="KW-1185">Reference proteome</keyword>
<evidence type="ECO:0000256" key="2">
    <source>
        <dbReference type="ARBA" id="ARBA00010135"/>
    </source>
</evidence>
<dbReference type="SUPFAM" id="SSF48464">
    <property type="entry name" value="ENTH/VHS domain"/>
    <property type="match status" value="1"/>
</dbReference>
<feature type="compositionally biased region" description="Basic and acidic residues" evidence="6">
    <location>
        <begin position="812"/>
        <end position="822"/>
    </location>
</feature>
<dbReference type="GO" id="GO:0035615">
    <property type="term" value="F:clathrin adaptor activity"/>
    <property type="evidence" value="ECO:0007669"/>
    <property type="project" value="TreeGrafter"/>
</dbReference>
<keyword evidence="4" id="KW-0009">Actin-binding</keyword>
<dbReference type="OrthoDB" id="10262320at2759"/>
<evidence type="ECO:0000259" key="7">
    <source>
        <dbReference type="PROSITE" id="PS50942"/>
    </source>
</evidence>
<dbReference type="GO" id="GO:0007015">
    <property type="term" value="P:actin filament organization"/>
    <property type="evidence" value="ECO:0007669"/>
    <property type="project" value="EnsemblFungi"/>
</dbReference>
<dbReference type="STRING" id="1266660.A0A1G4K084"/>
<dbReference type="GO" id="GO:0080025">
    <property type="term" value="F:phosphatidylinositol-3,5-bisphosphate binding"/>
    <property type="evidence" value="ECO:0007669"/>
    <property type="project" value="TreeGrafter"/>
</dbReference>
<comment type="subcellular location">
    <subcellularLocation>
        <location evidence="1">Cytoplasm</location>
    </subcellularLocation>
</comment>
<dbReference type="EMBL" id="LT598461">
    <property type="protein sequence ID" value="SCU96858.1"/>
    <property type="molecule type" value="Genomic_DNA"/>
</dbReference>
<evidence type="ECO:0000256" key="4">
    <source>
        <dbReference type="ARBA" id="ARBA00023203"/>
    </source>
</evidence>
<dbReference type="Pfam" id="PF01608">
    <property type="entry name" value="I_LWEQ"/>
    <property type="match status" value="1"/>
</dbReference>
<name>A0A1G4K084_9SACH</name>
<protein>
    <submittedName>
        <fullName evidence="8">LADA_0H03114g1_1</fullName>
    </submittedName>
</protein>
<dbReference type="GO" id="GO:0032051">
    <property type="term" value="F:clathrin light chain binding"/>
    <property type="evidence" value="ECO:0007669"/>
    <property type="project" value="TreeGrafter"/>
</dbReference>
<dbReference type="InterPro" id="IPR035964">
    <property type="entry name" value="I/LWEQ_dom_sf"/>
</dbReference>
<dbReference type="SMART" id="SM00273">
    <property type="entry name" value="ENTH"/>
    <property type="match status" value="1"/>
</dbReference>
<feature type="compositionally biased region" description="Polar residues" evidence="6">
    <location>
        <begin position="827"/>
        <end position="836"/>
    </location>
</feature>
<reference evidence="8 9" key="1">
    <citation type="submission" date="2016-03" db="EMBL/GenBank/DDBJ databases">
        <authorList>
            <person name="Devillers H."/>
        </authorList>
    </citation>
    <scope>NUCLEOTIDE SEQUENCE [LARGE SCALE GENOMIC DNA]</scope>
    <source>
        <strain evidence="8">CBS 10888</strain>
    </source>
</reference>
<dbReference type="InterPro" id="IPR008942">
    <property type="entry name" value="ENTH_VHS"/>
</dbReference>
<dbReference type="InterPro" id="IPR030224">
    <property type="entry name" value="Sla2_fam"/>
</dbReference>
<dbReference type="GO" id="GO:0051015">
    <property type="term" value="F:actin filament binding"/>
    <property type="evidence" value="ECO:0007669"/>
    <property type="project" value="TreeGrafter"/>
</dbReference>
<feature type="region of interest" description="Disordered" evidence="6">
    <location>
        <begin position="812"/>
        <end position="836"/>
    </location>
</feature>
<feature type="domain" description="ENTH" evidence="7">
    <location>
        <begin position="1"/>
        <end position="129"/>
    </location>
</feature>
<dbReference type="SMART" id="SM00307">
    <property type="entry name" value="ILWEQ"/>
    <property type="match status" value="1"/>
</dbReference>
<sequence length="836" mass="94583">MSRFDVDVERAVRKACSYEETAPKRKHVRACIVYTWDHKSSKAVFSILKTLPLGQDEITVFKALITIHKIIQEGHGSAIIEGIKNREWIASLGRIYPENGTGSYGRIIEGYVEVLLKKLDFHRIHSGFNGTFEYEEYMSLVSTSDPDQGYETVLDLMDLQDVIDRFGRLLFSSISSGRRNECKISALVPLVGESYGIYKFVMSMIRAIYRQVGEEGAVEPLYARYCEQHSRLFEFYADCSAIKYLTSLLRIPKLPGDPPSLEVGDEYVEGKPSNTRSSSKVNLEVTGTGNESRGNYSNPNLGNASTASLGNGMATGYATGSTPVQFGQMAPSFTGVHSQLALERQRLEELQRQEQLIGLQQEQQLRHQEEQMRLIEQERQREMQLQVQQQQLEAERQQQMLKQQQEQAAFEENMRQQQHSQYLQMAQNDQFQNDLNALREQHERDQSMLQQYDQRVGALERELEDMNLKSNGQVNNLEDQVKSLGEWKEKYSGLARLYAQLRQEHLAVLKKLKKSQQVESSAKEAMLKLDEIELRQKDRSKELQNILKERDRLNSENDRLKSENDRSKFEIVQSLLDAAGNAVMEKVASSECATNLANSYNDLVLDGFSGDLKDVISWICAFSGAMSGALDGQEFLYALRDVVGAPEQVIDKVIDLNIALQTKLSPIQKLVNLPQNDAVKAIINLIKASTACQAEIATTQNPDPYLQHNRWTRGLVSAAEEVAKSTERMVSSTNYETFTAASNQVLASTAQLVAACRVRNPPSQPRLEQYSRIVKAAVKAMRQEPPEYTLPDSELDLQAHIVQLEGALEQSRKKLGEMRYEPRSPISKPNSDLNRS</sequence>
<organism evidence="8 9">
    <name type="scientific">Lachancea dasiensis</name>
    <dbReference type="NCBI Taxonomy" id="1072105"/>
    <lineage>
        <taxon>Eukaryota</taxon>
        <taxon>Fungi</taxon>
        <taxon>Dikarya</taxon>
        <taxon>Ascomycota</taxon>
        <taxon>Saccharomycotina</taxon>
        <taxon>Saccharomycetes</taxon>
        <taxon>Saccharomycetales</taxon>
        <taxon>Saccharomycetaceae</taxon>
        <taxon>Lachancea</taxon>
    </lineage>
</organism>
<accession>A0A1G4K084</accession>
<dbReference type="PANTHER" id="PTHR10407:SF15">
    <property type="entry name" value="HUNTINGTIN INTERACTING PROTEIN 1"/>
    <property type="match status" value="1"/>
</dbReference>
<dbReference type="GO" id="GO:0000131">
    <property type="term" value="C:incipient cellular bud site"/>
    <property type="evidence" value="ECO:0007669"/>
    <property type="project" value="EnsemblFungi"/>
</dbReference>
<dbReference type="Proteomes" id="UP000190274">
    <property type="component" value="Chromosome H"/>
</dbReference>
<dbReference type="GO" id="GO:0030479">
    <property type="term" value="C:actin cortical patch"/>
    <property type="evidence" value="ECO:0007669"/>
    <property type="project" value="EnsemblFungi"/>
</dbReference>
<gene>
    <name evidence="8" type="ORF">LADA_0H03114G</name>
</gene>
<evidence type="ECO:0000313" key="9">
    <source>
        <dbReference type="Proteomes" id="UP000190274"/>
    </source>
</evidence>
<dbReference type="GO" id="GO:0000147">
    <property type="term" value="P:actin cortical patch assembly"/>
    <property type="evidence" value="ECO:0007669"/>
    <property type="project" value="EnsemblFungi"/>
</dbReference>
<comment type="similarity">
    <text evidence="2">Belongs to the SLA2 family.</text>
</comment>
<keyword evidence="3" id="KW-0963">Cytoplasm</keyword>
<proteinExistence type="inferred from homology"/>
<dbReference type="GO" id="GO:0048268">
    <property type="term" value="P:clathrin coat assembly"/>
    <property type="evidence" value="ECO:0007669"/>
    <property type="project" value="TreeGrafter"/>
</dbReference>
<dbReference type="InterPro" id="IPR011417">
    <property type="entry name" value="ANTH_dom"/>
</dbReference>
<dbReference type="InterPro" id="IPR013809">
    <property type="entry name" value="ENTH"/>
</dbReference>
<dbReference type="GO" id="GO:0030136">
    <property type="term" value="C:clathrin-coated vesicle"/>
    <property type="evidence" value="ECO:0007669"/>
    <property type="project" value="TreeGrafter"/>
</dbReference>
<dbReference type="PROSITE" id="PS50942">
    <property type="entry name" value="ENTH"/>
    <property type="match status" value="1"/>
</dbReference>
<evidence type="ECO:0000256" key="1">
    <source>
        <dbReference type="ARBA" id="ARBA00004496"/>
    </source>
</evidence>
<dbReference type="PANTHER" id="PTHR10407">
    <property type="entry name" value="HUNTINGTIN INTERACTING PROTEIN 1"/>
    <property type="match status" value="1"/>
</dbReference>
<feature type="coiled-coil region" evidence="5">
    <location>
        <begin position="358"/>
        <end position="570"/>
    </location>
</feature>
<keyword evidence="5" id="KW-0175">Coiled coil</keyword>
<dbReference type="Pfam" id="PF07651">
    <property type="entry name" value="ANTH"/>
    <property type="match status" value="1"/>
</dbReference>
<dbReference type="Gene3D" id="1.20.1410.10">
    <property type="entry name" value="I/LWEQ domain"/>
    <property type="match status" value="1"/>
</dbReference>
<dbReference type="AlphaFoldDB" id="A0A1G4K084"/>
<feature type="region of interest" description="Disordered" evidence="6">
    <location>
        <begin position="262"/>
        <end position="303"/>
    </location>
</feature>
<dbReference type="SUPFAM" id="SSF109885">
    <property type="entry name" value="I/LWEQ domain"/>
    <property type="match status" value="1"/>
</dbReference>
<evidence type="ECO:0000256" key="6">
    <source>
        <dbReference type="SAM" id="MobiDB-lite"/>
    </source>
</evidence>
<dbReference type="CDD" id="cd17007">
    <property type="entry name" value="ANTH_N_Sla2p"/>
    <property type="match status" value="1"/>
</dbReference>
<evidence type="ECO:0000256" key="5">
    <source>
        <dbReference type="SAM" id="Coils"/>
    </source>
</evidence>
<evidence type="ECO:0000256" key="3">
    <source>
        <dbReference type="ARBA" id="ARBA00022490"/>
    </source>
</evidence>